<reference evidence="1" key="1">
    <citation type="submission" date="2021-04" db="EMBL/GenBank/DDBJ databases">
        <title>Genome sequence of Woronichinia naegeliana from Washington state freshwater lake bloom.</title>
        <authorList>
            <person name="Dreher T.W."/>
        </authorList>
    </citation>
    <scope>NUCLEOTIDE SEQUENCE</scope>
    <source>
        <strain evidence="1">WA131</strain>
    </source>
</reference>
<proteinExistence type="predicted"/>
<evidence type="ECO:0000313" key="1">
    <source>
        <dbReference type="EMBL" id="UXE60266.1"/>
    </source>
</evidence>
<dbReference type="KEGG" id="wna:KA717_32375"/>
<dbReference type="InterPro" id="IPR038573">
    <property type="entry name" value="BrnT_sf"/>
</dbReference>
<sequence>MKFQWNPAKASSNIKKHGISFEEAVTVFSDPFAITISDPDHSIEECRLLTTGQSKLQRLLVVSHTERQNEVRLISARLVTRNERKIYESGF</sequence>
<dbReference type="Pfam" id="PF04365">
    <property type="entry name" value="BrnT_toxin"/>
    <property type="match status" value="1"/>
</dbReference>
<accession>A0A977PUR6</accession>
<dbReference type="Gene3D" id="3.10.450.530">
    <property type="entry name" value="Ribonuclease toxin, BrnT, of type II toxin-antitoxin system"/>
    <property type="match status" value="1"/>
</dbReference>
<name>A0A977PUR6_9CYAN</name>
<dbReference type="EMBL" id="CP073041">
    <property type="protein sequence ID" value="UXE60266.1"/>
    <property type="molecule type" value="Genomic_DNA"/>
</dbReference>
<protein>
    <submittedName>
        <fullName evidence="1">BrnT family toxin</fullName>
    </submittedName>
</protein>
<dbReference type="InterPro" id="IPR007460">
    <property type="entry name" value="BrnT_toxin"/>
</dbReference>
<dbReference type="AlphaFoldDB" id="A0A977PUR6"/>
<gene>
    <name evidence="1" type="ORF">KA717_32375</name>
</gene>
<organism evidence="1">
    <name type="scientific">Woronichinia naegeliana WA131</name>
    <dbReference type="NCBI Taxonomy" id="2824559"/>
    <lineage>
        <taxon>Bacteria</taxon>
        <taxon>Bacillati</taxon>
        <taxon>Cyanobacteriota</taxon>
        <taxon>Cyanophyceae</taxon>
        <taxon>Synechococcales</taxon>
        <taxon>Coelosphaeriaceae</taxon>
        <taxon>Woronichinia</taxon>
    </lineage>
</organism>
<dbReference type="Proteomes" id="UP001065613">
    <property type="component" value="Chromosome"/>
</dbReference>